<gene>
    <name evidence="1" type="ORF">FBZ89_104265</name>
</gene>
<evidence type="ECO:0000313" key="2">
    <source>
        <dbReference type="Proteomes" id="UP000319859"/>
    </source>
</evidence>
<accession>A0A560FK85</accession>
<protein>
    <submittedName>
        <fullName evidence="1">Uncharacterized protein</fullName>
    </submittedName>
</protein>
<dbReference type="EMBL" id="VITN01000004">
    <property type="protein sequence ID" value="TWB22017.1"/>
    <property type="molecule type" value="Genomic_DNA"/>
</dbReference>
<organism evidence="1 2">
    <name type="scientific">Nitrospirillum amazonense</name>
    <dbReference type="NCBI Taxonomy" id="28077"/>
    <lineage>
        <taxon>Bacteria</taxon>
        <taxon>Pseudomonadati</taxon>
        <taxon>Pseudomonadota</taxon>
        <taxon>Alphaproteobacteria</taxon>
        <taxon>Rhodospirillales</taxon>
        <taxon>Azospirillaceae</taxon>
        <taxon>Nitrospirillum</taxon>
    </lineage>
</organism>
<name>A0A560FK85_9PROT</name>
<reference evidence="1 2" key="1">
    <citation type="submission" date="2019-06" db="EMBL/GenBank/DDBJ databases">
        <title>Genomic Encyclopedia of Type Strains, Phase IV (KMG-V): Genome sequencing to study the core and pangenomes of soil and plant-associated prokaryotes.</title>
        <authorList>
            <person name="Whitman W."/>
        </authorList>
    </citation>
    <scope>NUCLEOTIDE SEQUENCE [LARGE SCALE GENOMIC DNA]</scope>
    <source>
        <strain evidence="1 2">BR 11880</strain>
    </source>
</reference>
<dbReference type="AlphaFoldDB" id="A0A560FK85"/>
<dbReference type="InterPro" id="IPR027417">
    <property type="entry name" value="P-loop_NTPase"/>
</dbReference>
<dbReference type="Proteomes" id="UP000319859">
    <property type="component" value="Unassembled WGS sequence"/>
</dbReference>
<proteinExistence type="predicted"/>
<dbReference type="SUPFAM" id="SSF52540">
    <property type="entry name" value="P-loop containing nucleoside triphosphate hydrolases"/>
    <property type="match status" value="1"/>
</dbReference>
<dbReference type="RefSeq" id="WP_211115159.1">
    <property type="nucleotide sequence ID" value="NZ_VITN01000004.1"/>
</dbReference>
<evidence type="ECO:0000313" key="1">
    <source>
        <dbReference type="EMBL" id="TWB22017.1"/>
    </source>
</evidence>
<sequence>MPEVIHKSEEVFGIGRELPLNYVQRKDVDEPFFESLSRGKHIVIYGSSKQGKTSLRKTWLTDRDHLTVSCLSSMNLSQLNAAILKTAWYRLEQTISKSTDGSWKFSAELKAKAGIPLLTEASGGGGVERQTKGTEQQTTTRIELDLGDVNDIIQSLKEANAPKHIVLEDFHYLPFDTQSQFSIALKAFHENSDYTFVVIGVWREKNRLIYFNGDLTSRVVAIDADAWTKEELKSVVRAGEPLLNVRFDDEFVEGVVENSHNAVYLVQEGCALACHKAKVYQTGDQTVQVGKNVDTAALIKSVVDEQAGRYIAFLNNVSEGFQKSELEMYRWLLYALLKCNIDELHQGLRMSAISTIVKEHHPLGETLNEGNITQALTSIASLQVTKNIRPIILDYDPNKSRSECR</sequence>
<comment type="caution">
    <text evidence="1">The sequence shown here is derived from an EMBL/GenBank/DDBJ whole genome shotgun (WGS) entry which is preliminary data.</text>
</comment>
<dbReference type="Gene3D" id="3.40.50.300">
    <property type="entry name" value="P-loop containing nucleotide triphosphate hydrolases"/>
    <property type="match status" value="1"/>
</dbReference>